<comment type="similarity">
    <text evidence="1">Belongs to the UDP-glycosyltransferase family.</text>
</comment>
<dbReference type="Gene3D" id="3.40.50.2000">
    <property type="entry name" value="Glycogen Phosphorylase B"/>
    <property type="match status" value="1"/>
</dbReference>
<name>A0A835LGS6_9MAGN</name>
<dbReference type="PANTHER" id="PTHR48047">
    <property type="entry name" value="GLYCOSYLTRANSFERASE"/>
    <property type="match status" value="1"/>
</dbReference>
<comment type="caution">
    <text evidence="3">The sequence shown here is derived from an EMBL/GenBank/DDBJ whole genome shotgun (WGS) entry which is preliminary data.</text>
</comment>
<organism evidence="3 4">
    <name type="scientific">Coptis chinensis</name>
    <dbReference type="NCBI Taxonomy" id="261450"/>
    <lineage>
        <taxon>Eukaryota</taxon>
        <taxon>Viridiplantae</taxon>
        <taxon>Streptophyta</taxon>
        <taxon>Embryophyta</taxon>
        <taxon>Tracheophyta</taxon>
        <taxon>Spermatophyta</taxon>
        <taxon>Magnoliopsida</taxon>
        <taxon>Ranunculales</taxon>
        <taxon>Ranunculaceae</taxon>
        <taxon>Coptidoideae</taxon>
        <taxon>Coptis</taxon>
    </lineage>
</organism>
<dbReference type="SUPFAM" id="SSF53756">
    <property type="entry name" value="UDP-Glycosyltransferase/glycogen phosphorylase"/>
    <property type="match status" value="1"/>
</dbReference>
<accession>A0A835LGS6</accession>
<dbReference type="EMBL" id="JADFTS010000008">
    <property type="protein sequence ID" value="KAF9594998.1"/>
    <property type="molecule type" value="Genomic_DNA"/>
</dbReference>
<proteinExistence type="inferred from homology"/>
<protein>
    <submittedName>
        <fullName evidence="3">Uncharacterized protein</fullName>
    </submittedName>
</protein>
<reference evidence="3 4" key="1">
    <citation type="submission" date="2020-10" db="EMBL/GenBank/DDBJ databases">
        <title>The Coptis chinensis genome and diversification of protoberbering-type alkaloids.</title>
        <authorList>
            <person name="Wang B."/>
            <person name="Shu S."/>
            <person name="Song C."/>
            <person name="Liu Y."/>
        </authorList>
    </citation>
    <scope>NUCLEOTIDE SEQUENCE [LARGE SCALE GENOMIC DNA]</scope>
    <source>
        <strain evidence="3">HL-2020</strain>
        <tissue evidence="3">Leaf</tissue>
    </source>
</reference>
<dbReference type="OrthoDB" id="5835829at2759"/>
<keyword evidence="4" id="KW-1185">Reference proteome</keyword>
<sequence length="181" mass="20648">MGSEARQLHIFFFPFMAQRHMIPTIDIARLFAARGTKSTIITTPLNALHFTQSIERDKQSGLDIGIVVIPFPSVEAGLSKGCEDQSAISSKEMDMNFFKAVAMLEKPFEQLLEQHRPDCLVAICSYLGQPMLLRNMEFHGSSFMENAISLYVFLKTLSYTLLMKRLHRIQKYSSCLDYQTK</sequence>
<evidence type="ECO:0000256" key="2">
    <source>
        <dbReference type="ARBA" id="ARBA00022676"/>
    </source>
</evidence>
<dbReference type="Proteomes" id="UP000631114">
    <property type="component" value="Unassembled WGS sequence"/>
</dbReference>
<evidence type="ECO:0000313" key="4">
    <source>
        <dbReference type="Proteomes" id="UP000631114"/>
    </source>
</evidence>
<evidence type="ECO:0000256" key="1">
    <source>
        <dbReference type="ARBA" id="ARBA00009995"/>
    </source>
</evidence>
<keyword evidence="2" id="KW-0328">Glycosyltransferase</keyword>
<dbReference type="PANTHER" id="PTHR48047:SF45">
    <property type="entry name" value="SCOPOLETIN GLUCOSYLTRANSFERASE-LIKE"/>
    <property type="match status" value="1"/>
</dbReference>
<gene>
    <name evidence="3" type="ORF">IFM89_035972</name>
</gene>
<keyword evidence="2" id="KW-0808">Transferase</keyword>
<dbReference type="GO" id="GO:0035251">
    <property type="term" value="F:UDP-glucosyltransferase activity"/>
    <property type="evidence" value="ECO:0007669"/>
    <property type="project" value="TreeGrafter"/>
</dbReference>
<dbReference type="AlphaFoldDB" id="A0A835LGS6"/>
<evidence type="ECO:0000313" key="3">
    <source>
        <dbReference type="EMBL" id="KAF9594998.1"/>
    </source>
</evidence>